<organism evidence="5 6">
    <name type="scientific">Daejeonella rubra</name>
    <dbReference type="NCBI Taxonomy" id="990371"/>
    <lineage>
        <taxon>Bacteria</taxon>
        <taxon>Pseudomonadati</taxon>
        <taxon>Bacteroidota</taxon>
        <taxon>Sphingobacteriia</taxon>
        <taxon>Sphingobacteriales</taxon>
        <taxon>Sphingobacteriaceae</taxon>
        <taxon>Daejeonella</taxon>
    </lineage>
</organism>
<dbReference type="CDD" id="cd19481">
    <property type="entry name" value="RecA-like_protease"/>
    <property type="match status" value="1"/>
</dbReference>
<evidence type="ECO:0000256" key="3">
    <source>
        <dbReference type="ARBA" id="ARBA00022840"/>
    </source>
</evidence>
<gene>
    <name evidence="5" type="ORF">SAMN05421813_110111</name>
</gene>
<dbReference type="GO" id="GO:0005524">
    <property type="term" value="F:ATP binding"/>
    <property type="evidence" value="ECO:0007669"/>
    <property type="project" value="UniProtKB-KW"/>
</dbReference>
<evidence type="ECO:0000313" key="6">
    <source>
        <dbReference type="Proteomes" id="UP000199226"/>
    </source>
</evidence>
<feature type="domain" description="AAA+ ATPase" evidence="4">
    <location>
        <begin position="242"/>
        <end position="374"/>
    </location>
</feature>
<evidence type="ECO:0000313" key="5">
    <source>
        <dbReference type="EMBL" id="SDM36341.1"/>
    </source>
</evidence>
<comment type="similarity">
    <text evidence="1">Belongs to the AAA ATPase family.</text>
</comment>
<keyword evidence="3" id="KW-0067">ATP-binding</keyword>
<dbReference type="InterPro" id="IPR003959">
    <property type="entry name" value="ATPase_AAA_core"/>
</dbReference>
<dbReference type="SUPFAM" id="SSF52540">
    <property type="entry name" value="P-loop containing nucleoside triphosphate hydrolases"/>
    <property type="match status" value="1"/>
</dbReference>
<dbReference type="STRING" id="990371.SAMN05421813_110111"/>
<dbReference type="OrthoDB" id="7438987at2"/>
<dbReference type="SMART" id="SM00382">
    <property type="entry name" value="AAA"/>
    <property type="match status" value="1"/>
</dbReference>
<proteinExistence type="inferred from homology"/>
<dbReference type="GO" id="GO:0016887">
    <property type="term" value="F:ATP hydrolysis activity"/>
    <property type="evidence" value="ECO:0007669"/>
    <property type="project" value="InterPro"/>
</dbReference>
<evidence type="ECO:0000256" key="2">
    <source>
        <dbReference type="ARBA" id="ARBA00022741"/>
    </source>
</evidence>
<keyword evidence="6" id="KW-1185">Reference proteome</keyword>
<evidence type="ECO:0000259" key="4">
    <source>
        <dbReference type="SMART" id="SM00382"/>
    </source>
</evidence>
<dbReference type="Gene3D" id="3.40.50.300">
    <property type="entry name" value="P-loop containing nucleotide triphosphate hydrolases"/>
    <property type="match status" value="1"/>
</dbReference>
<dbReference type="InterPro" id="IPR027417">
    <property type="entry name" value="P-loop_NTPase"/>
</dbReference>
<dbReference type="InterPro" id="IPR003593">
    <property type="entry name" value="AAA+_ATPase"/>
</dbReference>
<dbReference type="Proteomes" id="UP000199226">
    <property type="component" value="Unassembled WGS sequence"/>
</dbReference>
<accession>A0A1G9SLN0</accession>
<dbReference type="RefSeq" id="WP_090704150.1">
    <property type="nucleotide sequence ID" value="NZ_FNHH01000010.1"/>
</dbReference>
<dbReference type="InterPro" id="IPR050221">
    <property type="entry name" value="26S_Proteasome_ATPase"/>
</dbReference>
<protein>
    <submittedName>
        <fullName evidence="5">ATPase family associated with various cellular activities (AAA)</fullName>
    </submittedName>
</protein>
<evidence type="ECO:0000256" key="1">
    <source>
        <dbReference type="ARBA" id="ARBA00006914"/>
    </source>
</evidence>
<dbReference type="AlphaFoldDB" id="A0A1G9SLN0"/>
<reference evidence="6" key="1">
    <citation type="submission" date="2016-10" db="EMBL/GenBank/DDBJ databases">
        <authorList>
            <person name="Varghese N."/>
            <person name="Submissions S."/>
        </authorList>
    </citation>
    <scope>NUCLEOTIDE SEQUENCE [LARGE SCALE GENOMIC DNA]</scope>
    <source>
        <strain evidence="6">DSM 24536</strain>
    </source>
</reference>
<sequence length="474" mass="53881">MDIASLTKANAKSLATELQWLNLVINTSMSLYWGKTGGYKTIYDIEPPDLTNDTSHYAQVVSHYKMDFDERIILILSLVPHVQPQLLDVFFLKNTDYDRGFTELGGIKGKNHSGFIPTGETAAFILAANSLENRFRIAETFGEDHFFHKNKILRLNNAAADEPFLSGVLNIYTEYLNYFTSDIKHKPNYNINFPAKRITTSLEWSDLVLNGFKLDEVMEISDWIKHGDHILNLWGLNKKIKPGYRALFYGPPGTGKTLTASLLGKTAGLDVYRIDLSMTLSKYIGETEKNLANIFDQAETKNWLLFFDEADALFGKRIQTSSSKNQHINQEIAYLLQRIEDYPGVVILASNIKAHLGEAFTRRFQIMISFTIPDESERTTLWQNSFSAETVLEENIDLYDISRKYELSGGAIINIVRFASLMAMKRNNNIILLNDLLEGIRREFGKDGKIVGKGERPIYKLQDNTIVDNETAIE</sequence>
<name>A0A1G9SLN0_9SPHI</name>
<dbReference type="EMBL" id="FNHH01000010">
    <property type="protein sequence ID" value="SDM36341.1"/>
    <property type="molecule type" value="Genomic_DNA"/>
</dbReference>
<keyword evidence="2" id="KW-0547">Nucleotide-binding</keyword>
<dbReference type="Pfam" id="PF00004">
    <property type="entry name" value="AAA"/>
    <property type="match status" value="1"/>
</dbReference>
<dbReference type="PANTHER" id="PTHR23073">
    <property type="entry name" value="26S PROTEASOME REGULATORY SUBUNIT"/>
    <property type="match status" value="1"/>
</dbReference>